<name>A0A397ND41_9SPHN</name>
<dbReference type="SUPFAM" id="SSF53448">
    <property type="entry name" value="Nucleotide-diphospho-sugar transferases"/>
    <property type="match status" value="1"/>
</dbReference>
<dbReference type="EMBL" id="QXDC01000008">
    <property type="protein sequence ID" value="RIA35356.1"/>
    <property type="molecule type" value="Genomic_DNA"/>
</dbReference>
<feature type="domain" description="Glycosyltransferase 2-like" evidence="1">
    <location>
        <begin position="12"/>
        <end position="122"/>
    </location>
</feature>
<keyword evidence="2" id="KW-0808">Transferase</keyword>
<gene>
    <name evidence="2" type="ORF">DFR49_4374</name>
</gene>
<dbReference type="OrthoDB" id="5180856at2"/>
<evidence type="ECO:0000259" key="1">
    <source>
        <dbReference type="Pfam" id="PF00535"/>
    </source>
</evidence>
<proteinExistence type="predicted"/>
<protein>
    <submittedName>
        <fullName evidence="2">Glycosyl transferase family 2</fullName>
    </submittedName>
</protein>
<sequence length="310" mass="35589">MSQPFQADWAPIAIFAYNRRHHLQRLIESLKRCEGFEQSSIIIFVDGAKRDSDRAAVAEVRTYVQSLRFPNLRTIVAERNMGLRNSISSGVSQVISEHGRIIVLEDDLVLSPIALSYFNAALSRYADDPRIWSVSGYVSDVPKLRDFPRALVLPYAHSWGWATWARAWQHFELDARPREENFNAVSFRHAIDMDGFYPFRDMLGHSMAGRVNSWYAHWLYTIFKHGGRSIFPPRRVLDNYGISAGTHGGALNPHERLVKRPPLLESVPAFEDAEEIDYFAVDLLKRCWEARVQRGVAFAGGMKRRLLRSR</sequence>
<dbReference type="InterPro" id="IPR001173">
    <property type="entry name" value="Glyco_trans_2-like"/>
</dbReference>
<accession>A0A397ND41</accession>
<reference evidence="2 3" key="1">
    <citation type="submission" date="2018-08" db="EMBL/GenBank/DDBJ databases">
        <title>Genomic Encyclopedia of Type Strains, Phase IV (KMG-IV): sequencing the most valuable type-strain genomes for metagenomic binning, comparative biology and taxonomic classification.</title>
        <authorList>
            <person name="Goeker M."/>
        </authorList>
    </citation>
    <scope>NUCLEOTIDE SEQUENCE [LARGE SCALE GENOMIC DNA]</scope>
    <source>
        <strain evidence="2 3">DSM 25527</strain>
    </source>
</reference>
<dbReference type="RefSeq" id="WP_119037819.1">
    <property type="nucleotide sequence ID" value="NZ_QXDC01000008.1"/>
</dbReference>
<keyword evidence="3" id="KW-1185">Reference proteome</keyword>
<dbReference type="Gene3D" id="3.90.550.10">
    <property type="entry name" value="Spore Coat Polysaccharide Biosynthesis Protein SpsA, Chain A"/>
    <property type="match status" value="1"/>
</dbReference>
<evidence type="ECO:0000313" key="2">
    <source>
        <dbReference type="EMBL" id="RIA35356.1"/>
    </source>
</evidence>
<dbReference type="Proteomes" id="UP000266568">
    <property type="component" value="Unassembled WGS sequence"/>
</dbReference>
<dbReference type="AlphaFoldDB" id="A0A397ND41"/>
<evidence type="ECO:0000313" key="3">
    <source>
        <dbReference type="Proteomes" id="UP000266568"/>
    </source>
</evidence>
<dbReference type="Pfam" id="PF00535">
    <property type="entry name" value="Glycos_transf_2"/>
    <property type="match status" value="1"/>
</dbReference>
<dbReference type="InterPro" id="IPR029044">
    <property type="entry name" value="Nucleotide-diphossugar_trans"/>
</dbReference>
<comment type="caution">
    <text evidence="2">The sequence shown here is derived from an EMBL/GenBank/DDBJ whole genome shotgun (WGS) entry which is preliminary data.</text>
</comment>
<organism evidence="2 3">
    <name type="scientific">Hephaestia caeni</name>
    <dbReference type="NCBI Taxonomy" id="645617"/>
    <lineage>
        <taxon>Bacteria</taxon>
        <taxon>Pseudomonadati</taxon>
        <taxon>Pseudomonadota</taxon>
        <taxon>Alphaproteobacteria</taxon>
        <taxon>Sphingomonadales</taxon>
        <taxon>Sphingomonadaceae</taxon>
        <taxon>Hephaestia</taxon>
    </lineage>
</organism>
<dbReference type="GO" id="GO:0016740">
    <property type="term" value="F:transferase activity"/>
    <property type="evidence" value="ECO:0007669"/>
    <property type="project" value="UniProtKB-KW"/>
</dbReference>